<dbReference type="Gene3D" id="3.40.630.30">
    <property type="match status" value="1"/>
</dbReference>
<protein>
    <submittedName>
        <fullName evidence="2">GNAT family N-acetyltransferase</fullName>
    </submittedName>
</protein>
<gene>
    <name evidence="2" type="ORF">NPE20_01245</name>
</gene>
<dbReference type="Pfam" id="PF13480">
    <property type="entry name" value="Acetyltransf_6"/>
    <property type="match status" value="1"/>
</dbReference>
<dbReference type="InterPro" id="IPR016181">
    <property type="entry name" value="Acyl_CoA_acyltransferase"/>
</dbReference>
<organism evidence="2 3">
    <name type="scientific">Mucilaginibacter aquariorum</name>
    <dbReference type="NCBI Taxonomy" id="2967225"/>
    <lineage>
        <taxon>Bacteria</taxon>
        <taxon>Pseudomonadati</taxon>
        <taxon>Bacteroidota</taxon>
        <taxon>Sphingobacteriia</taxon>
        <taxon>Sphingobacteriales</taxon>
        <taxon>Sphingobacteriaceae</taxon>
        <taxon>Mucilaginibacter</taxon>
    </lineage>
</organism>
<evidence type="ECO:0000313" key="3">
    <source>
        <dbReference type="Proteomes" id="UP001204376"/>
    </source>
</evidence>
<comment type="caution">
    <text evidence="2">The sequence shown here is derived from an EMBL/GenBank/DDBJ whole genome shotgun (WGS) entry which is preliminary data.</text>
</comment>
<reference evidence="2 3" key="1">
    <citation type="submission" date="2022-07" db="EMBL/GenBank/DDBJ databases">
        <title>Mucilaginibacter sp. JC4.</title>
        <authorList>
            <person name="Le V."/>
            <person name="Ko S.-R."/>
            <person name="Ahn C.-Y."/>
            <person name="Oh H.-M."/>
        </authorList>
    </citation>
    <scope>NUCLEOTIDE SEQUENCE [LARGE SCALE GENOMIC DNA]</scope>
    <source>
        <strain evidence="2 3">JC4</strain>
    </source>
</reference>
<dbReference type="InterPro" id="IPR038740">
    <property type="entry name" value="BioF2-like_GNAT_dom"/>
</dbReference>
<accession>A0ABT1SWD6</accession>
<evidence type="ECO:0000313" key="2">
    <source>
        <dbReference type="EMBL" id="MCQ6956557.1"/>
    </source>
</evidence>
<evidence type="ECO:0000259" key="1">
    <source>
        <dbReference type="Pfam" id="PF13480"/>
    </source>
</evidence>
<name>A0ABT1SWD6_9SPHI</name>
<dbReference type="Proteomes" id="UP001204376">
    <property type="component" value="Unassembled WGS sequence"/>
</dbReference>
<feature type="domain" description="BioF2-like acetyltransferase" evidence="1">
    <location>
        <begin position="152"/>
        <end position="284"/>
    </location>
</feature>
<dbReference type="EMBL" id="JANHOH010000001">
    <property type="protein sequence ID" value="MCQ6956557.1"/>
    <property type="molecule type" value="Genomic_DNA"/>
</dbReference>
<proteinExistence type="predicted"/>
<dbReference type="RefSeq" id="WP_256536773.1">
    <property type="nucleotide sequence ID" value="NZ_JANHOH010000001.1"/>
</dbReference>
<sequence>MEYQIINQNQKDEWTQCIKKAVAFDLYHTWQYNAFEKADKPFLFLYQQNDDFIAFPLIKRKIDDSNFYDLTSAYGYVGPISNRQFTHADDAFLENFKNAFLQFLKKEAIICVFSRLHPIISQGAVLNKFGGVYDNGQTVGIDLNTPVEIQISKYRKGHRNAIKYLRQHDYLTKEVSTPEGVKTFVKIYHENMRRIKAANEYFFNEEYFLNLINAKEFDARIMLVYLNDEPIAGGVFTFTDQIIQVHLLGTLTEHLVHSPVKLLIDEVSLLGRECGMRYLHIGGGIGGQNDSLFYWKSGFSDLYFNFQTWRYINNQLIYNELVKSKAEEFSFQKTDFFPLYRKSSI</sequence>
<dbReference type="SUPFAM" id="SSF55729">
    <property type="entry name" value="Acyl-CoA N-acyltransferases (Nat)"/>
    <property type="match status" value="1"/>
</dbReference>
<keyword evidence="3" id="KW-1185">Reference proteome</keyword>